<dbReference type="Proteomes" id="UP000215126">
    <property type="component" value="Chromosome 1"/>
</dbReference>
<dbReference type="GO" id="GO:0005886">
    <property type="term" value="C:plasma membrane"/>
    <property type="evidence" value="ECO:0007669"/>
    <property type="project" value="TreeGrafter"/>
</dbReference>
<evidence type="ECO:0000313" key="8">
    <source>
        <dbReference type="EMBL" id="SNU83267.1"/>
    </source>
</evidence>
<evidence type="ECO:0000313" key="10">
    <source>
        <dbReference type="Proteomes" id="UP000215126"/>
    </source>
</evidence>
<dbReference type="SUPFAM" id="SSF103473">
    <property type="entry name" value="MFS general substrate transporter"/>
    <property type="match status" value="1"/>
</dbReference>
<gene>
    <name evidence="8" type="primary">rhmT_3</name>
    <name evidence="9" type="ORF">PSP31121_02658</name>
    <name evidence="8" type="ORF">SAMEA4530655_01394</name>
</gene>
<feature type="transmembrane region" description="Helical" evidence="6">
    <location>
        <begin position="436"/>
        <end position="454"/>
    </location>
</feature>
<feature type="transmembrane region" description="Helical" evidence="6">
    <location>
        <begin position="214"/>
        <end position="236"/>
    </location>
</feature>
<feature type="domain" description="Major facilitator superfamily (MFS) profile" evidence="7">
    <location>
        <begin position="55"/>
        <end position="460"/>
    </location>
</feature>
<feature type="transmembrane region" description="Helical" evidence="6">
    <location>
        <begin position="402"/>
        <end position="424"/>
    </location>
</feature>
<dbReference type="AlphaFoldDB" id="A0A239SCY1"/>
<keyword evidence="5 6" id="KW-0472">Membrane</keyword>
<dbReference type="InterPro" id="IPR020846">
    <property type="entry name" value="MFS_dom"/>
</dbReference>
<evidence type="ECO:0000256" key="1">
    <source>
        <dbReference type="ARBA" id="ARBA00004141"/>
    </source>
</evidence>
<organism evidence="8 10">
    <name type="scientific">Pandoraea sputorum</name>
    <dbReference type="NCBI Taxonomy" id="93222"/>
    <lineage>
        <taxon>Bacteria</taxon>
        <taxon>Pseudomonadati</taxon>
        <taxon>Pseudomonadota</taxon>
        <taxon>Betaproteobacteria</taxon>
        <taxon>Burkholderiales</taxon>
        <taxon>Burkholderiaceae</taxon>
        <taxon>Pandoraea</taxon>
    </lineage>
</organism>
<keyword evidence="2" id="KW-0813">Transport</keyword>
<keyword evidence="10" id="KW-1185">Reference proteome</keyword>
<evidence type="ECO:0000256" key="3">
    <source>
        <dbReference type="ARBA" id="ARBA00022692"/>
    </source>
</evidence>
<feature type="transmembrane region" description="Helical" evidence="6">
    <location>
        <begin position="51"/>
        <end position="69"/>
    </location>
</feature>
<dbReference type="GO" id="GO:0022857">
    <property type="term" value="F:transmembrane transporter activity"/>
    <property type="evidence" value="ECO:0007669"/>
    <property type="project" value="InterPro"/>
</dbReference>
<dbReference type="EMBL" id="LT906435">
    <property type="protein sequence ID" value="SNU83267.1"/>
    <property type="molecule type" value="Genomic_DNA"/>
</dbReference>
<dbReference type="InterPro" id="IPR036259">
    <property type="entry name" value="MFS_trans_sf"/>
</dbReference>
<feature type="transmembrane region" description="Helical" evidence="6">
    <location>
        <begin position="370"/>
        <end position="390"/>
    </location>
</feature>
<evidence type="ECO:0000256" key="6">
    <source>
        <dbReference type="SAM" id="Phobius"/>
    </source>
</evidence>
<evidence type="ECO:0000313" key="9">
    <source>
        <dbReference type="EMBL" id="VVE80240.1"/>
    </source>
</evidence>
<feature type="transmembrane region" description="Helical" evidence="6">
    <location>
        <begin position="312"/>
        <end position="333"/>
    </location>
</feature>
<feature type="transmembrane region" description="Helical" evidence="6">
    <location>
        <begin position="181"/>
        <end position="202"/>
    </location>
</feature>
<dbReference type="CDD" id="cd17319">
    <property type="entry name" value="MFS_ExuT_GudP_like"/>
    <property type="match status" value="1"/>
</dbReference>
<evidence type="ECO:0000259" key="7">
    <source>
        <dbReference type="PROSITE" id="PS50850"/>
    </source>
</evidence>
<feature type="transmembrane region" description="Helical" evidence="6">
    <location>
        <begin position="146"/>
        <end position="169"/>
    </location>
</feature>
<sequence length="462" mass="49929">MIGASGPGATLQSIQAAWQPKFEVETMSTIASGVKANAHTREIEAQAYAKATWRLLPFLFLCYVAAYLDRVNVGFAKLQMLNDLQFSETVYGLGAGIFFIGYFFFEVPSNIIMHKVGARRWIARIMISWAVLSAATLFVTTPTQFYVVRFLLGVAEAGFFPGIVLYLTYWFPAQRRGRMNALFMIGIPVAGVFGGPLSGWILQAFNGVGGWKAWQWLFFIEAIPSVILGVITLMYLPNGIRAAKWLTEDEKAVLEHNIAQDSAGKAPQSVASVFANGRVWLMAVIYFCCMMGLYGIGFYLPTLIKASGVKSALDVGLLTAIPYACAVVSMIAVARSSDRSRERRWHFAVVSFAGAVGLYLSTIWGNNVPLAMVALSVGTAGMLATMPVFWTYPSALLVGGSAAAAIGMINSIGNLAGFVSPFVIGWLKDVTQSTNAGMYCVSAALALGAVLALTQSKEQVNR</sequence>
<proteinExistence type="predicted"/>
<evidence type="ECO:0000256" key="2">
    <source>
        <dbReference type="ARBA" id="ARBA00022448"/>
    </source>
</evidence>
<feature type="transmembrane region" description="Helical" evidence="6">
    <location>
        <begin position="89"/>
        <end position="109"/>
    </location>
</feature>
<feature type="transmembrane region" description="Helical" evidence="6">
    <location>
        <begin position="279"/>
        <end position="300"/>
    </location>
</feature>
<dbReference type="PANTHER" id="PTHR43791:SF36">
    <property type="entry name" value="TRANSPORTER, PUTATIVE (AFU_ORTHOLOGUE AFUA_6G08340)-RELATED"/>
    <property type="match status" value="1"/>
</dbReference>
<dbReference type="InterPro" id="IPR011701">
    <property type="entry name" value="MFS"/>
</dbReference>
<dbReference type="PROSITE" id="PS50850">
    <property type="entry name" value="MFS"/>
    <property type="match status" value="1"/>
</dbReference>
<dbReference type="Gene3D" id="1.20.1250.20">
    <property type="entry name" value="MFS general substrate transporter like domains"/>
    <property type="match status" value="2"/>
</dbReference>
<feature type="transmembrane region" description="Helical" evidence="6">
    <location>
        <begin position="121"/>
        <end position="140"/>
    </location>
</feature>
<dbReference type="FunFam" id="1.20.1250.20:FF:000018">
    <property type="entry name" value="MFS transporter permease"/>
    <property type="match status" value="1"/>
</dbReference>
<evidence type="ECO:0000256" key="5">
    <source>
        <dbReference type="ARBA" id="ARBA00023136"/>
    </source>
</evidence>
<evidence type="ECO:0000313" key="11">
    <source>
        <dbReference type="Proteomes" id="UP000335538"/>
    </source>
</evidence>
<reference evidence="9 11" key="2">
    <citation type="submission" date="2019-08" db="EMBL/GenBank/DDBJ databases">
        <authorList>
            <person name="Peeters C."/>
        </authorList>
    </citation>
    <scope>NUCLEOTIDE SEQUENCE [LARGE SCALE GENOMIC DNA]</scope>
    <source>
        <strain evidence="9 11">LMG 31121</strain>
    </source>
</reference>
<keyword evidence="3 6" id="KW-0812">Transmembrane</keyword>
<feature type="transmembrane region" description="Helical" evidence="6">
    <location>
        <begin position="345"/>
        <end position="364"/>
    </location>
</feature>
<dbReference type="Pfam" id="PF07690">
    <property type="entry name" value="MFS_1"/>
    <property type="match status" value="1"/>
</dbReference>
<dbReference type="PANTHER" id="PTHR43791">
    <property type="entry name" value="PERMEASE-RELATED"/>
    <property type="match status" value="1"/>
</dbReference>
<evidence type="ECO:0000256" key="4">
    <source>
        <dbReference type="ARBA" id="ARBA00022989"/>
    </source>
</evidence>
<name>A0A239SCY1_9BURK</name>
<dbReference type="EMBL" id="CABPSR010000005">
    <property type="protein sequence ID" value="VVE80240.1"/>
    <property type="molecule type" value="Genomic_DNA"/>
</dbReference>
<keyword evidence="4 6" id="KW-1133">Transmembrane helix</keyword>
<accession>A0A239SCY1</accession>
<comment type="subcellular location">
    <subcellularLocation>
        <location evidence="1">Membrane</location>
        <topology evidence="1">Multi-pass membrane protein</topology>
    </subcellularLocation>
</comment>
<dbReference type="Proteomes" id="UP000335538">
    <property type="component" value="Unassembled WGS sequence"/>
</dbReference>
<protein>
    <submittedName>
        <fullName evidence="8">Inner membrane transport protein RhmT</fullName>
    </submittedName>
    <submittedName>
        <fullName evidence="9">MFS transporter</fullName>
    </submittedName>
</protein>
<reference evidence="8 10" key="1">
    <citation type="submission" date="2017-06" db="EMBL/GenBank/DDBJ databases">
        <authorList>
            <consortium name="Pathogen Informatics"/>
        </authorList>
    </citation>
    <scope>NUCLEOTIDE SEQUENCE [LARGE SCALE GENOMIC DNA]</scope>
    <source>
        <strain evidence="8 10">NCTC13161</strain>
    </source>
</reference>